<gene>
    <name evidence="4" type="ORF">GM661_03855</name>
</gene>
<comment type="similarity">
    <text evidence="1">Belongs to the DnaB/DnaD family.</text>
</comment>
<dbReference type="Pfam" id="PF07261">
    <property type="entry name" value="DnaB_2"/>
    <property type="match status" value="1"/>
</dbReference>
<reference evidence="4" key="1">
    <citation type="submission" date="2019-12" db="EMBL/GenBank/DDBJ databases">
        <authorList>
            <person name="zhang j."/>
            <person name="sun C.M."/>
        </authorList>
    </citation>
    <scope>NUCLEOTIDE SEQUENCE</scope>
    <source>
        <strain evidence="4">NS-1</strain>
    </source>
</reference>
<keyword evidence="5" id="KW-1185">Reference proteome</keyword>
<dbReference type="KEGG" id="ifn:GM661_03855"/>
<dbReference type="Proteomes" id="UP000665020">
    <property type="component" value="Chromosome"/>
</dbReference>
<name>A0A8A7KH18_9FIRM</name>
<dbReference type="EMBL" id="CP046640">
    <property type="protein sequence ID" value="QTL97172.1"/>
    <property type="molecule type" value="Genomic_DNA"/>
</dbReference>
<protein>
    <recommendedName>
        <fullName evidence="3">DnaB/C C-terminal domain-containing protein</fullName>
    </recommendedName>
</protein>
<organism evidence="4 5">
    <name type="scientific">Iocasia fonsfrigidae</name>
    <dbReference type="NCBI Taxonomy" id="2682810"/>
    <lineage>
        <taxon>Bacteria</taxon>
        <taxon>Bacillati</taxon>
        <taxon>Bacillota</taxon>
        <taxon>Clostridia</taxon>
        <taxon>Halanaerobiales</taxon>
        <taxon>Halanaerobiaceae</taxon>
        <taxon>Iocasia</taxon>
    </lineage>
</organism>
<dbReference type="InterPro" id="IPR006343">
    <property type="entry name" value="DnaB/C_C"/>
</dbReference>
<feature type="region of interest" description="Disordered" evidence="2">
    <location>
        <begin position="189"/>
        <end position="211"/>
    </location>
</feature>
<evidence type="ECO:0000313" key="5">
    <source>
        <dbReference type="Proteomes" id="UP000665020"/>
    </source>
</evidence>
<sequence>MIEVLILKTNEIPEGYVLIPSSIYEDNRLKAHEIALLSTLYSQLKKGQDRITIANEKILKTAGLTKGEYLSSLKKLKAFDWLIDVKVNKIDTSIVLKNELSNAKEDEIGSRIARAWNKYFGTRLIKYTDLEDLLDFAINRDMEEELILKVMEYSGKKADGDPFLYCRAILINLSRNGVLTLKDYEKKKEEKGEFHNGKQISGFNREKDGQHEDEIAKGYYKKGYR</sequence>
<evidence type="ECO:0000313" key="4">
    <source>
        <dbReference type="EMBL" id="QTL97172.1"/>
    </source>
</evidence>
<evidence type="ECO:0000256" key="2">
    <source>
        <dbReference type="SAM" id="MobiDB-lite"/>
    </source>
</evidence>
<accession>A0A8A7KH18</accession>
<dbReference type="Gene3D" id="1.10.10.630">
    <property type="entry name" value="DnaD domain-like"/>
    <property type="match status" value="1"/>
</dbReference>
<dbReference type="AlphaFoldDB" id="A0A8A7KH18"/>
<dbReference type="InterPro" id="IPR034829">
    <property type="entry name" value="DnaD-like_sf"/>
</dbReference>
<proteinExistence type="inferred from homology"/>
<evidence type="ECO:0000256" key="1">
    <source>
        <dbReference type="ARBA" id="ARBA00093462"/>
    </source>
</evidence>
<evidence type="ECO:0000259" key="3">
    <source>
        <dbReference type="Pfam" id="PF07261"/>
    </source>
</evidence>
<feature type="domain" description="DnaB/C C-terminal" evidence="3">
    <location>
        <begin position="116"/>
        <end position="187"/>
    </location>
</feature>